<organism evidence="1">
    <name type="scientific">marine sediment metagenome</name>
    <dbReference type="NCBI Taxonomy" id="412755"/>
    <lineage>
        <taxon>unclassified sequences</taxon>
        <taxon>metagenomes</taxon>
        <taxon>ecological metagenomes</taxon>
    </lineage>
</organism>
<proteinExistence type="predicted"/>
<dbReference type="AlphaFoldDB" id="A0A0F9M980"/>
<gene>
    <name evidence="1" type="ORF">LCGC14_1119540</name>
</gene>
<reference evidence="1" key="1">
    <citation type="journal article" date="2015" name="Nature">
        <title>Complex archaea that bridge the gap between prokaryotes and eukaryotes.</title>
        <authorList>
            <person name="Spang A."/>
            <person name="Saw J.H."/>
            <person name="Jorgensen S.L."/>
            <person name="Zaremba-Niedzwiedzka K."/>
            <person name="Martijn J."/>
            <person name="Lind A.E."/>
            <person name="van Eijk R."/>
            <person name="Schleper C."/>
            <person name="Guy L."/>
            <person name="Ettema T.J."/>
        </authorList>
    </citation>
    <scope>NUCLEOTIDE SEQUENCE</scope>
</reference>
<sequence length="70" mass="8256">MTPEEVRQIVFMAVEEGSPYAKTDEIRQSIDMVLEEHKKSLKGSDFRVDSWNRGYHDGLMEARKIAWRRT</sequence>
<accession>A0A0F9M980</accession>
<name>A0A0F9M980_9ZZZZ</name>
<protein>
    <submittedName>
        <fullName evidence="1">Uncharacterized protein</fullName>
    </submittedName>
</protein>
<comment type="caution">
    <text evidence="1">The sequence shown here is derived from an EMBL/GenBank/DDBJ whole genome shotgun (WGS) entry which is preliminary data.</text>
</comment>
<dbReference type="EMBL" id="LAZR01005169">
    <property type="protein sequence ID" value="KKN02254.1"/>
    <property type="molecule type" value="Genomic_DNA"/>
</dbReference>
<evidence type="ECO:0000313" key="1">
    <source>
        <dbReference type="EMBL" id="KKN02254.1"/>
    </source>
</evidence>